<dbReference type="OrthoDB" id="1448607at2"/>
<feature type="signal peptide" evidence="1">
    <location>
        <begin position="1"/>
        <end position="18"/>
    </location>
</feature>
<reference evidence="2 3" key="1">
    <citation type="journal article" date="2006" name="Int. J. Syst. Evol. Microbiol.">
        <title>Myroides pelagicus sp. nov., isolated from seawater in Thailand.</title>
        <authorList>
            <person name="Yoon J."/>
            <person name="Maneerat S."/>
            <person name="Kawai F."/>
            <person name="Yokota A."/>
        </authorList>
    </citation>
    <scope>NUCLEOTIDE SEQUENCE [LARGE SCALE GENOMIC DNA]</scope>
    <source>
        <strain evidence="2 3">SM1T</strain>
    </source>
</reference>
<dbReference type="EMBL" id="WMJY01000005">
    <property type="protein sequence ID" value="MTH28957.1"/>
    <property type="molecule type" value="Genomic_DNA"/>
</dbReference>
<dbReference type="RefSeq" id="WP_155034941.1">
    <property type="nucleotide sequence ID" value="NZ_JAYMMG010000003.1"/>
</dbReference>
<feature type="chain" id="PRO_5029785078" description="Lipoprotein" evidence="1">
    <location>
        <begin position="19"/>
        <end position="207"/>
    </location>
</feature>
<evidence type="ECO:0000313" key="2">
    <source>
        <dbReference type="EMBL" id="MTH28957.1"/>
    </source>
</evidence>
<dbReference type="Pfam" id="PF19765">
    <property type="entry name" value="DUF6252"/>
    <property type="match status" value="1"/>
</dbReference>
<keyword evidence="1" id="KW-0732">Signal</keyword>
<evidence type="ECO:0000313" key="3">
    <source>
        <dbReference type="Proteomes" id="UP000488936"/>
    </source>
</evidence>
<gene>
    <name evidence="2" type="ORF">GJV77_03370</name>
</gene>
<evidence type="ECO:0008006" key="4">
    <source>
        <dbReference type="Google" id="ProtNLM"/>
    </source>
</evidence>
<dbReference type="AlphaFoldDB" id="A0A7K1GJ94"/>
<dbReference type="Proteomes" id="UP000488936">
    <property type="component" value="Unassembled WGS sequence"/>
</dbReference>
<comment type="caution">
    <text evidence="2">The sequence shown here is derived from an EMBL/GenBank/DDBJ whole genome shotgun (WGS) entry which is preliminary data.</text>
</comment>
<protein>
    <recommendedName>
        <fullName evidence="4">Lipoprotein</fullName>
    </recommendedName>
</protein>
<evidence type="ECO:0000256" key="1">
    <source>
        <dbReference type="SAM" id="SignalP"/>
    </source>
</evidence>
<sequence length="207" mass="23696">MKKILCLLLFVTALVACENDTVTSDPGLQAVTNNEEYSEALKYEKWKPNHKTAYVANENVLYIMGETDSTSYVMKVPYSPSLFGKTIRLGKYRKVIDDKASNKDDAYAYYRLKNKSALNETFAFYSTQEEDKKGNIVDMGEVSFAPESEQIPGTITGTFYVNMLKEPLDEIQQKNYTDKQKQEHAALRSEKIFQEGVFYRIPFSLPK</sequence>
<dbReference type="InterPro" id="IPR046219">
    <property type="entry name" value="DUF6252"/>
</dbReference>
<accession>A0A7K1GJ94</accession>
<dbReference type="PROSITE" id="PS51257">
    <property type="entry name" value="PROKAR_LIPOPROTEIN"/>
    <property type="match status" value="1"/>
</dbReference>
<proteinExistence type="predicted"/>
<keyword evidence="3" id="KW-1185">Reference proteome</keyword>
<organism evidence="2 3">
    <name type="scientific">Myroides pelagicus</name>
    <dbReference type="NCBI Taxonomy" id="270914"/>
    <lineage>
        <taxon>Bacteria</taxon>
        <taxon>Pseudomonadati</taxon>
        <taxon>Bacteroidota</taxon>
        <taxon>Flavobacteriia</taxon>
        <taxon>Flavobacteriales</taxon>
        <taxon>Flavobacteriaceae</taxon>
        <taxon>Myroides</taxon>
    </lineage>
</organism>
<name>A0A7K1GJ94_9FLAO</name>